<organism evidence="2 3">
    <name type="scientific">Abiotrophia defectiva ATCC 49176</name>
    <dbReference type="NCBI Taxonomy" id="592010"/>
    <lineage>
        <taxon>Bacteria</taxon>
        <taxon>Bacillati</taxon>
        <taxon>Bacillota</taxon>
        <taxon>Bacilli</taxon>
        <taxon>Lactobacillales</taxon>
        <taxon>Aerococcaceae</taxon>
        <taxon>Abiotrophia</taxon>
    </lineage>
</organism>
<keyword evidence="3" id="KW-1185">Reference proteome</keyword>
<feature type="transmembrane region" description="Helical" evidence="1">
    <location>
        <begin position="191"/>
        <end position="211"/>
    </location>
</feature>
<dbReference type="eggNOG" id="COG3619">
    <property type="taxonomic scope" value="Bacteria"/>
</dbReference>
<dbReference type="EMBL" id="ACIN03000007">
    <property type="protein sequence ID" value="ESK65531.1"/>
    <property type="molecule type" value="Genomic_DNA"/>
</dbReference>
<keyword evidence="1" id="KW-0472">Membrane</keyword>
<evidence type="ECO:0000313" key="3">
    <source>
        <dbReference type="Proteomes" id="UP000019050"/>
    </source>
</evidence>
<proteinExistence type="predicted"/>
<feature type="transmembrane region" description="Helical" evidence="1">
    <location>
        <begin position="60"/>
        <end position="78"/>
    </location>
</feature>
<dbReference type="PANTHER" id="PTHR37314">
    <property type="entry name" value="SLR0142 PROTEIN"/>
    <property type="match status" value="1"/>
</dbReference>
<dbReference type="HOGENOM" id="CLU_073333_1_1_9"/>
<comment type="caution">
    <text evidence="2">The sequence shown here is derived from an EMBL/GenBank/DDBJ whole genome shotgun (WGS) entry which is preliminary data.</text>
</comment>
<dbReference type="PANTHER" id="PTHR37314:SF4">
    <property type="entry name" value="UPF0700 TRANSMEMBRANE PROTEIN YOAK"/>
    <property type="match status" value="1"/>
</dbReference>
<feature type="transmembrane region" description="Helical" evidence="1">
    <location>
        <begin position="165"/>
        <end position="185"/>
    </location>
</feature>
<accession>W1Q339</accession>
<feature type="transmembrane region" description="Helical" evidence="1">
    <location>
        <begin position="90"/>
        <end position="106"/>
    </location>
</feature>
<evidence type="ECO:0008006" key="4">
    <source>
        <dbReference type="Google" id="ProtNLM"/>
    </source>
</evidence>
<dbReference type="Pfam" id="PF06912">
    <property type="entry name" value="DUF1275"/>
    <property type="match status" value="1"/>
</dbReference>
<dbReference type="OrthoDB" id="270162at2"/>
<dbReference type="Proteomes" id="UP000019050">
    <property type="component" value="Unassembled WGS sequence"/>
</dbReference>
<dbReference type="RefSeq" id="WP_023391650.1">
    <property type="nucleotide sequence ID" value="NZ_KI535340.1"/>
</dbReference>
<reference evidence="2" key="1">
    <citation type="submission" date="2013-06" db="EMBL/GenBank/DDBJ databases">
        <authorList>
            <person name="Weinstock G."/>
            <person name="Sodergren E."/>
            <person name="Clifton S."/>
            <person name="Fulton L."/>
            <person name="Fulton B."/>
            <person name="Courtney L."/>
            <person name="Fronick C."/>
            <person name="Harrison M."/>
            <person name="Strong C."/>
            <person name="Farmer C."/>
            <person name="Delahaunty K."/>
            <person name="Markovic C."/>
            <person name="Hall O."/>
            <person name="Minx P."/>
            <person name="Tomlinson C."/>
            <person name="Mitreva M."/>
            <person name="Nelson J."/>
            <person name="Hou S."/>
            <person name="Wollam A."/>
            <person name="Pepin K.H."/>
            <person name="Johnson M."/>
            <person name="Bhonagiri V."/>
            <person name="Nash W.E."/>
            <person name="Warren W."/>
            <person name="Chinwalla A."/>
            <person name="Mardis E.R."/>
            <person name="Wilson R.K."/>
        </authorList>
    </citation>
    <scope>NUCLEOTIDE SEQUENCE [LARGE SCALE GENOMIC DNA]</scope>
    <source>
        <strain evidence="2">ATCC 49176</strain>
    </source>
</reference>
<feature type="transmembrane region" description="Helical" evidence="1">
    <location>
        <begin position="112"/>
        <end position="130"/>
    </location>
</feature>
<name>W1Q339_ABIDE</name>
<dbReference type="GeneID" id="84817546"/>
<evidence type="ECO:0000313" key="2">
    <source>
        <dbReference type="EMBL" id="ESK65531.1"/>
    </source>
</evidence>
<gene>
    <name evidence="2" type="ORF">GCWU000182_001005</name>
</gene>
<keyword evidence="1" id="KW-1133">Transmembrane helix</keyword>
<dbReference type="AlphaFoldDB" id="W1Q339"/>
<dbReference type="InterPro" id="IPR010699">
    <property type="entry name" value="DUF1275"/>
</dbReference>
<evidence type="ECO:0000256" key="1">
    <source>
        <dbReference type="SAM" id="Phobius"/>
    </source>
</evidence>
<protein>
    <recommendedName>
        <fullName evidence="4">DUF1275 domain-containing protein</fullName>
    </recommendedName>
</protein>
<sequence length="218" mass="23907">MKEPKGILLAIWIGLLSSLAGAVNVTTLWLVATPSTHMTGNLTQLVLALARGDGEATSRLALTLLAFIAGSILSGLLFSDKAFRLGNRYGVLLISFGLLLGLSYALNWQASWLYLLAFGMGTQNGMFIYYRGMIVRSSHFTGYLTDTGFALGRYLRGYKEDGHKIIFYMASIACFLVGGLLTYIWLNHSAISMILVLALAYLVTGTYYFILRHCHQAA</sequence>
<keyword evidence="1" id="KW-0812">Transmembrane</keyword>